<evidence type="ECO:0000313" key="1">
    <source>
        <dbReference type="EMBL" id="OWY96988.1"/>
    </source>
</evidence>
<dbReference type="AlphaFoldDB" id="A0A225UW22"/>
<gene>
    <name evidence="1" type="ORF">PHMEG_00032594</name>
</gene>
<dbReference type="Proteomes" id="UP000198211">
    <property type="component" value="Unassembled WGS sequence"/>
</dbReference>
<reference evidence="2" key="1">
    <citation type="submission" date="2017-03" db="EMBL/GenBank/DDBJ databases">
        <title>Phytopthora megakarya and P. palmivora, two closely related causual agents of cacao black pod achieved similar genome size and gene model numbers by different mechanisms.</title>
        <authorList>
            <person name="Ali S."/>
            <person name="Shao J."/>
            <person name="Larry D.J."/>
            <person name="Kronmiller B."/>
            <person name="Shen D."/>
            <person name="Strem M.D."/>
            <person name="Melnick R.L."/>
            <person name="Guiltinan M.J."/>
            <person name="Tyler B.M."/>
            <person name="Meinhardt L.W."/>
            <person name="Bailey B.A."/>
        </authorList>
    </citation>
    <scope>NUCLEOTIDE SEQUENCE [LARGE SCALE GENOMIC DNA]</scope>
    <source>
        <strain evidence="2">zdho120</strain>
    </source>
</reference>
<evidence type="ECO:0000313" key="2">
    <source>
        <dbReference type="Proteomes" id="UP000198211"/>
    </source>
</evidence>
<dbReference type="OrthoDB" id="94870at2759"/>
<proteinExistence type="predicted"/>
<organism evidence="1 2">
    <name type="scientific">Phytophthora megakarya</name>
    <dbReference type="NCBI Taxonomy" id="4795"/>
    <lineage>
        <taxon>Eukaryota</taxon>
        <taxon>Sar</taxon>
        <taxon>Stramenopiles</taxon>
        <taxon>Oomycota</taxon>
        <taxon>Peronosporomycetes</taxon>
        <taxon>Peronosporales</taxon>
        <taxon>Peronosporaceae</taxon>
        <taxon>Phytophthora</taxon>
    </lineage>
</organism>
<accession>A0A225UW22</accession>
<keyword evidence="2" id="KW-1185">Reference proteome</keyword>
<dbReference type="EMBL" id="NBNE01010979">
    <property type="protein sequence ID" value="OWY96988.1"/>
    <property type="molecule type" value="Genomic_DNA"/>
</dbReference>
<sequence length="269" mass="30062">MATTSDIVVDGVTTFGQADSYRYILTLQEKKLSIWLENRSSKKQWKSGSLSKTDFVTPANLFKQVLNVPVRETCDSHRELNPLNHNKLQLKLIMNARVFDSVRKATYEFELLPVSVDRIDIMESKLRDVQEQQSLVPVANVWLYHESRGEVSCSSKLLWNDLKATDFKVVPDKTAIEWQVPGVFSIGIVISHSETSFLGSIVLWKNNTKIQTIVVGGSGENRIKGSGFVKATSTLMCISMMKRGDQISVSFTGTSPTAPAYLTVVRIGQ</sequence>
<name>A0A225UW22_9STRA</name>
<protein>
    <submittedName>
        <fullName evidence="1">Uncharacterized protein</fullName>
    </submittedName>
</protein>
<comment type="caution">
    <text evidence="1">The sequence shown here is derived from an EMBL/GenBank/DDBJ whole genome shotgun (WGS) entry which is preliminary data.</text>
</comment>